<evidence type="ECO:0000259" key="2">
    <source>
        <dbReference type="Pfam" id="PF24991"/>
    </source>
</evidence>
<dbReference type="InterPro" id="IPR045197">
    <property type="entry name" value="NUP210-like"/>
</dbReference>
<feature type="domain" description="NUP210 fourth Ig-like" evidence="2">
    <location>
        <begin position="117"/>
        <end position="183"/>
    </location>
</feature>
<comment type="caution">
    <text evidence="3">The sequence shown here is derived from an EMBL/GenBank/DDBJ whole genome shotgun (WGS) entry which is preliminary data.</text>
</comment>
<feature type="non-terminal residue" evidence="3">
    <location>
        <position position="189"/>
    </location>
</feature>
<name>A0A8S2ZJH7_9BILA</name>
<dbReference type="EMBL" id="CAJOBC010138020">
    <property type="protein sequence ID" value="CAF4635489.1"/>
    <property type="molecule type" value="Genomic_DNA"/>
</dbReference>
<dbReference type="Pfam" id="PF24991">
    <property type="entry name" value="Ig_NUP210_4th"/>
    <property type="match status" value="1"/>
</dbReference>
<evidence type="ECO:0000313" key="3">
    <source>
        <dbReference type="EMBL" id="CAF4635489.1"/>
    </source>
</evidence>
<reference evidence="3" key="1">
    <citation type="submission" date="2021-02" db="EMBL/GenBank/DDBJ databases">
        <authorList>
            <person name="Nowell W R."/>
        </authorList>
    </citation>
    <scope>NUCLEOTIDE SEQUENCE</scope>
</reference>
<dbReference type="InterPro" id="IPR056897">
    <property type="entry name" value="Ig_NUP210_4th"/>
</dbReference>
<protein>
    <submittedName>
        <fullName evidence="3">Uncharacterized protein</fullName>
    </submittedName>
</protein>
<dbReference type="Proteomes" id="UP000681722">
    <property type="component" value="Unassembled WGS sequence"/>
</dbReference>
<dbReference type="PANTHER" id="PTHR23019:SF0">
    <property type="entry name" value="NUCLEAR PORE MEMBRANE GLYCOPROTEIN 210"/>
    <property type="match status" value="1"/>
</dbReference>
<dbReference type="OrthoDB" id="361283at2759"/>
<evidence type="ECO:0000259" key="1">
    <source>
        <dbReference type="Pfam" id="PF22963"/>
    </source>
</evidence>
<dbReference type="InterPro" id="IPR055098">
    <property type="entry name" value="Ig_NUP210_3rd"/>
</dbReference>
<feature type="non-terminal residue" evidence="3">
    <location>
        <position position="1"/>
    </location>
</feature>
<dbReference type="GO" id="GO:0005643">
    <property type="term" value="C:nuclear pore"/>
    <property type="evidence" value="ECO:0007669"/>
    <property type="project" value="TreeGrafter"/>
</dbReference>
<dbReference type="Pfam" id="PF22963">
    <property type="entry name" value="Ig_NUP210_3rd"/>
    <property type="match status" value="1"/>
</dbReference>
<proteinExistence type="predicted"/>
<feature type="domain" description="NUP210 Ig-like" evidence="1">
    <location>
        <begin position="5"/>
        <end position="88"/>
    </location>
</feature>
<dbReference type="AlphaFoldDB" id="A0A8S2ZJH7"/>
<gene>
    <name evidence="3" type="ORF">SRO942_LOCUS49984</name>
</gene>
<organism evidence="3 4">
    <name type="scientific">Didymodactylos carnosus</name>
    <dbReference type="NCBI Taxonomy" id="1234261"/>
    <lineage>
        <taxon>Eukaryota</taxon>
        <taxon>Metazoa</taxon>
        <taxon>Spiralia</taxon>
        <taxon>Gnathifera</taxon>
        <taxon>Rotifera</taxon>
        <taxon>Eurotatoria</taxon>
        <taxon>Bdelloidea</taxon>
        <taxon>Philodinida</taxon>
        <taxon>Philodinidae</taxon>
        <taxon>Didymodactylos</taxon>
    </lineage>
</organism>
<evidence type="ECO:0000313" key="4">
    <source>
        <dbReference type="Proteomes" id="UP000681722"/>
    </source>
</evidence>
<accession>A0A8S2ZJH7</accession>
<dbReference type="PANTHER" id="PTHR23019">
    <property type="entry name" value="NUCLEAR PORE MEMBRANE GLYCOPROTEIN GP210-RELATED"/>
    <property type="match status" value="1"/>
</dbReference>
<sequence>ISVSANVQLYPSYDLYLLPHSRVQFRLLQIKRNEYSDITTLPSTKLLYEVNLLNMNAGNLNTDTYVFKATDHADETTRLELIDRNMKSIDLDVYEPNYVLIKIVNIGYLSATTNASKTWIFQMGHIYLLTIELFDVNGRRIYSADNLNLQINIPKEQHKTCLMLKSLYKNGTQYVIRPNCVGRFHLEFH</sequence>